<dbReference type="EMBL" id="AP024718">
    <property type="protein sequence ID" value="BCX88468.1"/>
    <property type="molecule type" value="Genomic_DNA"/>
</dbReference>
<sequence length="150" mass="17426">MPNLKPIHPLRTLQELCESNYRKLRRLIPGLRQLESGAVAFPNGQPALHVRLLEKAPFTLTLELSYCFDHGPQPLFEPALRLRVYLDAGMVEVLEDAERPPLRIRGPVDRQVLEHKWQMNYFLDKWLDHCLQRGYRFSADDRPEAATANL</sequence>
<accession>A0AAU9BY85</accession>
<dbReference type="AlphaFoldDB" id="A0AAU9BY85"/>
<reference evidence="2" key="1">
    <citation type="journal article" date="2024" name="Int. J. Syst. Evol. Microbiol.">
        <title>Methylomarinovum tepidoasis sp. nov., a moderately thermophilic methanotroph of the family Methylothermaceae isolated from a deep-sea hydrothermal field.</title>
        <authorList>
            <person name="Hirayama H."/>
            <person name="Takaki Y."/>
            <person name="Abe M."/>
            <person name="Miyazaki M."/>
            <person name="Uematsu K."/>
            <person name="Matsui Y."/>
            <person name="Takai K."/>
        </authorList>
    </citation>
    <scope>NUCLEOTIDE SEQUENCE [LARGE SCALE GENOMIC DNA]</scope>
    <source>
        <strain evidence="2">IN45</strain>
    </source>
</reference>
<dbReference type="RefSeq" id="WP_286293587.1">
    <property type="nucleotide sequence ID" value="NZ_AP024718.1"/>
</dbReference>
<protein>
    <recommendedName>
        <fullName evidence="3">DUF1249 domain-containing protein</fullName>
    </recommendedName>
</protein>
<evidence type="ECO:0000313" key="1">
    <source>
        <dbReference type="EMBL" id="BCX88468.1"/>
    </source>
</evidence>
<dbReference type="KEGG" id="meiy:MIN45_P0837"/>
<gene>
    <name evidence="1" type="ORF">MIN45_P0837</name>
</gene>
<evidence type="ECO:0008006" key="3">
    <source>
        <dbReference type="Google" id="ProtNLM"/>
    </source>
</evidence>
<organism evidence="1 2">
    <name type="scientific">Methylomarinovum tepidoasis</name>
    <dbReference type="NCBI Taxonomy" id="2840183"/>
    <lineage>
        <taxon>Bacteria</taxon>
        <taxon>Pseudomonadati</taxon>
        <taxon>Pseudomonadota</taxon>
        <taxon>Gammaproteobacteria</taxon>
        <taxon>Methylococcales</taxon>
        <taxon>Methylothermaceae</taxon>
        <taxon>Methylomarinovum</taxon>
    </lineage>
</organism>
<keyword evidence="2" id="KW-1185">Reference proteome</keyword>
<name>A0AAU9BY85_9GAMM</name>
<proteinExistence type="predicted"/>
<dbReference type="Pfam" id="PF06853">
    <property type="entry name" value="DUF1249"/>
    <property type="match status" value="1"/>
</dbReference>
<dbReference type="Proteomes" id="UP001321450">
    <property type="component" value="Chromosome"/>
</dbReference>
<evidence type="ECO:0000313" key="2">
    <source>
        <dbReference type="Proteomes" id="UP001321450"/>
    </source>
</evidence>
<dbReference type="PANTHER" id="PTHR38774">
    <property type="entry name" value="CYTOPLASMIC PROTEIN-RELATED"/>
    <property type="match status" value="1"/>
</dbReference>
<dbReference type="InterPro" id="IPR009659">
    <property type="entry name" value="DUF1249"/>
</dbReference>
<dbReference type="PANTHER" id="PTHR38774:SF1">
    <property type="entry name" value="CYTOPLASMIC PROTEIN"/>
    <property type="match status" value="1"/>
</dbReference>